<dbReference type="GO" id="GO:0006825">
    <property type="term" value="P:copper ion transport"/>
    <property type="evidence" value="ECO:0007669"/>
    <property type="project" value="InterPro"/>
</dbReference>
<evidence type="ECO:0000256" key="3">
    <source>
        <dbReference type="ARBA" id="ARBA00022729"/>
    </source>
</evidence>
<evidence type="ECO:0000256" key="5">
    <source>
        <dbReference type="SAM" id="MobiDB-lite"/>
    </source>
</evidence>
<comment type="subcellular location">
    <subcellularLocation>
        <location evidence="1">Cell envelope</location>
    </subcellularLocation>
</comment>
<evidence type="ECO:0000256" key="1">
    <source>
        <dbReference type="ARBA" id="ARBA00004196"/>
    </source>
</evidence>
<accession>A0A2U1ZV55</accession>
<dbReference type="GO" id="GO:0042597">
    <property type="term" value="C:periplasmic space"/>
    <property type="evidence" value="ECO:0007669"/>
    <property type="project" value="InterPro"/>
</dbReference>
<dbReference type="PANTHER" id="PTHR34820:SF4">
    <property type="entry name" value="INNER MEMBRANE PROTEIN YEBZ"/>
    <property type="match status" value="1"/>
</dbReference>
<feature type="compositionally biased region" description="Low complexity" evidence="5">
    <location>
        <begin position="135"/>
        <end position="165"/>
    </location>
</feature>
<evidence type="ECO:0000256" key="7">
    <source>
        <dbReference type="SAM" id="SignalP"/>
    </source>
</evidence>
<dbReference type="PANTHER" id="PTHR34820">
    <property type="entry name" value="INNER MEMBRANE PROTEIN YEBZ"/>
    <property type="match status" value="1"/>
</dbReference>
<keyword evidence="6" id="KW-0472">Membrane</keyword>
<reference evidence="9 10" key="1">
    <citation type="submission" date="2018-03" db="EMBL/GenBank/DDBJ databases">
        <title>Genome assembly of novel Miniimonas species PCH200.</title>
        <authorList>
            <person name="Thakur V."/>
            <person name="Kumar V."/>
            <person name="Singh D."/>
        </authorList>
    </citation>
    <scope>NUCLEOTIDE SEQUENCE [LARGE SCALE GENOMIC DNA]</scope>
    <source>
        <strain evidence="9 10">PCH200</strain>
    </source>
</reference>
<evidence type="ECO:0000256" key="2">
    <source>
        <dbReference type="ARBA" id="ARBA00022723"/>
    </source>
</evidence>
<keyword evidence="2" id="KW-0479">Metal-binding</keyword>
<gene>
    <name evidence="9" type="ORF">C8046_09230</name>
</gene>
<evidence type="ECO:0000256" key="4">
    <source>
        <dbReference type="ARBA" id="ARBA00023008"/>
    </source>
</evidence>
<feature type="domain" description="CopC" evidence="8">
    <location>
        <begin position="36"/>
        <end position="126"/>
    </location>
</feature>
<protein>
    <submittedName>
        <fullName evidence="9">Copper resistance protein CopC</fullName>
    </submittedName>
</protein>
<organism evidence="9 10">
    <name type="scientific">Serinibacter arcticus</name>
    <dbReference type="NCBI Taxonomy" id="1655435"/>
    <lineage>
        <taxon>Bacteria</taxon>
        <taxon>Bacillati</taxon>
        <taxon>Actinomycetota</taxon>
        <taxon>Actinomycetes</taxon>
        <taxon>Micrococcales</taxon>
        <taxon>Beutenbergiaceae</taxon>
        <taxon>Serinibacter</taxon>
    </lineage>
</organism>
<dbReference type="SUPFAM" id="SSF81296">
    <property type="entry name" value="E set domains"/>
    <property type="match status" value="1"/>
</dbReference>
<keyword evidence="4" id="KW-0186">Copper</keyword>
<dbReference type="InterPro" id="IPR032694">
    <property type="entry name" value="CopC/D"/>
</dbReference>
<keyword evidence="3 7" id="KW-0732">Signal</keyword>
<evidence type="ECO:0000256" key="6">
    <source>
        <dbReference type="SAM" id="Phobius"/>
    </source>
</evidence>
<dbReference type="GO" id="GO:0030313">
    <property type="term" value="C:cell envelope"/>
    <property type="evidence" value="ECO:0007669"/>
    <property type="project" value="UniProtKB-SubCell"/>
</dbReference>
<name>A0A2U1ZV55_9MICO</name>
<comment type="caution">
    <text evidence="9">The sequence shown here is derived from an EMBL/GenBank/DDBJ whole genome shotgun (WGS) entry which is preliminary data.</text>
</comment>
<sequence>MPTHPRVRPRHAVTTALALVALTWLTLASAPPAAAHDTLVASTPAADENLDSAPAELVLTFSGDVLDVGAEVLLTGPDGEHRSVPSVTDGVVTTALPDLPVGHYDARWRVVSEDGHPISGIVPFSIGDAGPRPEPTTAPSTSPTPTDVDAAAPTDAGTPATTSPAVAPGPLRPLGVAAIGALAALAVLATVRAVRRRRHPHHPSQEIS</sequence>
<dbReference type="RefSeq" id="WP_109229184.1">
    <property type="nucleotide sequence ID" value="NZ_PYHR01000002.1"/>
</dbReference>
<dbReference type="Gene3D" id="2.60.40.1220">
    <property type="match status" value="1"/>
</dbReference>
<dbReference type="InterPro" id="IPR014756">
    <property type="entry name" value="Ig_E-set"/>
</dbReference>
<dbReference type="Proteomes" id="UP000245166">
    <property type="component" value="Unassembled WGS sequence"/>
</dbReference>
<keyword evidence="6" id="KW-0812">Transmembrane</keyword>
<keyword evidence="10" id="KW-1185">Reference proteome</keyword>
<dbReference type="InterPro" id="IPR014755">
    <property type="entry name" value="Cu-Rt/internalin_Ig-like"/>
</dbReference>
<evidence type="ECO:0000259" key="8">
    <source>
        <dbReference type="Pfam" id="PF04234"/>
    </source>
</evidence>
<dbReference type="OrthoDB" id="5242236at2"/>
<dbReference type="GO" id="GO:0005507">
    <property type="term" value="F:copper ion binding"/>
    <property type="evidence" value="ECO:0007669"/>
    <property type="project" value="InterPro"/>
</dbReference>
<dbReference type="InterPro" id="IPR007348">
    <property type="entry name" value="CopC_dom"/>
</dbReference>
<keyword evidence="6" id="KW-1133">Transmembrane helix</keyword>
<evidence type="ECO:0000313" key="9">
    <source>
        <dbReference type="EMBL" id="PWD50802.1"/>
    </source>
</evidence>
<dbReference type="EMBL" id="PYHR01000002">
    <property type="protein sequence ID" value="PWD50802.1"/>
    <property type="molecule type" value="Genomic_DNA"/>
</dbReference>
<feature type="region of interest" description="Disordered" evidence="5">
    <location>
        <begin position="125"/>
        <end position="167"/>
    </location>
</feature>
<dbReference type="Pfam" id="PF04234">
    <property type="entry name" value="CopC"/>
    <property type="match status" value="1"/>
</dbReference>
<feature type="chain" id="PRO_5015769423" evidence="7">
    <location>
        <begin position="36"/>
        <end position="208"/>
    </location>
</feature>
<dbReference type="GO" id="GO:0005886">
    <property type="term" value="C:plasma membrane"/>
    <property type="evidence" value="ECO:0007669"/>
    <property type="project" value="TreeGrafter"/>
</dbReference>
<proteinExistence type="predicted"/>
<feature type="transmembrane region" description="Helical" evidence="6">
    <location>
        <begin position="174"/>
        <end position="194"/>
    </location>
</feature>
<dbReference type="GO" id="GO:0046688">
    <property type="term" value="P:response to copper ion"/>
    <property type="evidence" value="ECO:0007669"/>
    <property type="project" value="InterPro"/>
</dbReference>
<dbReference type="AlphaFoldDB" id="A0A2U1ZV55"/>
<evidence type="ECO:0000313" key="10">
    <source>
        <dbReference type="Proteomes" id="UP000245166"/>
    </source>
</evidence>
<feature type="signal peptide" evidence="7">
    <location>
        <begin position="1"/>
        <end position="35"/>
    </location>
</feature>